<organism evidence="7 8">
    <name type="scientific">Roseicella aquatilis</name>
    <dbReference type="NCBI Taxonomy" id="2527868"/>
    <lineage>
        <taxon>Bacteria</taxon>
        <taxon>Pseudomonadati</taxon>
        <taxon>Pseudomonadota</taxon>
        <taxon>Alphaproteobacteria</taxon>
        <taxon>Acetobacterales</taxon>
        <taxon>Roseomonadaceae</taxon>
        <taxon>Roseicella</taxon>
    </lineage>
</organism>
<proteinExistence type="inferred from homology"/>
<dbReference type="RefSeq" id="WP_132283625.1">
    <property type="nucleotide sequence ID" value="NZ_SKBM01000001.1"/>
</dbReference>
<comment type="caution">
    <text evidence="7">The sequence shown here is derived from an EMBL/GenBank/DDBJ whole genome shotgun (WGS) entry which is preliminary data.</text>
</comment>
<dbReference type="GO" id="GO:0016212">
    <property type="term" value="F:kynurenine-oxoglutarate transaminase activity"/>
    <property type="evidence" value="ECO:0007669"/>
    <property type="project" value="TreeGrafter"/>
</dbReference>
<keyword evidence="3 7" id="KW-0032">Aminotransferase</keyword>
<evidence type="ECO:0000256" key="3">
    <source>
        <dbReference type="ARBA" id="ARBA00022576"/>
    </source>
</evidence>
<protein>
    <submittedName>
        <fullName evidence="7">Aminotransferase</fullName>
    </submittedName>
</protein>
<dbReference type="Proteomes" id="UP000295023">
    <property type="component" value="Unassembled WGS sequence"/>
</dbReference>
<dbReference type="InterPro" id="IPR015421">
    <property type="entry name" value="PyrdxlP-dep_Trfase_major"/>
</dbReference>
<keyword evidence="5" id="KW-0663">Pyridoxal phosphate</keyword>
<dbReference type="CDD" id="cd00609">
    <property type="entry name" value="AAT_like"/>
    <property type="match status" value="1"/>
</dbReference>
<dbReference type="NCBIfam" id="NF006488">
    <property type="entry name" value="PRK08912.1"/>
    <property type="match status" value="1"/>
</dbReference>
<dbReference type="OrthoDB" id="9763453at2"/>
<feature type="domain" description="Aminotransferase class I/classII large" evidence="6">
    <location>
        <begin position="29"/>
        <end position="355"/>
    </location>
</feature>
<dbReference type="SUPFAM" id="SSF53383">
    <property type="entry name" value="PLP-dependent transferases"/>
    <property type="match status" value="1"/>
</dbReference>
<sequence>MQPQNSLLSATGTTIFTVMSALAVQHGAINLGQGFPDYDGPEDVIEAAAAALKDGRNQYPPLTGVPELRGAVAAHNRRFYGLEVDPDAEVVVTSGATEAVTACLMAVLNPGDECVLIEPLYDTYLPVVRLLGAVPRLVRLSPPDWALPRAELAAAFGPKTKAILFNTPMNPTGKVFTGAELAFLADLIARHDCYAICDEVYEHLTFDGWRHIPLMTLPGMRERCMRIGSAGKTFSLTGWKVGYVTCDRSLAPNVAKAHQNLTFTTPPNLQRGVAVGLMKDDAYFEGLSSSLQARRDRLARGLKELGFGVLEARGSYFITADFRPLGFNGDDVAFCRTLTEEAKVTAIPVTAFYAPREHALDASADAPSHYARFAFCKGEAVIDEALGRMKKWVESRRGQLTAAAG</sequence>
<dbReference type="InterPro" id="IPR051326">
    <property type="entry name" value="Kynurenine-oxoglutarate_AT"/>
</dbReference>
<evidence type="ECO:0000313" key="8">
    <source>
        <dbReference type="Proteomes" id="UP000295023"/>
    </source>
</evidence>
<dbReference type="InterPro" id="IPR015424">
    <property type="entry name" value="PyrdxlP-dep_Trfase"/>
</dbReference>
<dbReference type="PANTHER" id="PTHR43807:SF20">
    <property type="entry name" value="FI04487P"/>
    <property type="match status" value="1"/>
</dbReference>
<evidence type="ECO:0000256" key="4">
    <source>
        <dbReference type="ARBA" id="ARBA00022679"/>
    </source>
</evidence>
<evidence type="ECO:0000259" key="6">
    <source>
        <dbReference type="Pfam" id="PF00155"/>
    </source>
</evidence>
<dbReference type="GO" id="GO:0030170">
    <property type="term" value="F:pyridoxal phosphate binding"/>
    <property type="evidence" value="ECO:0007669"/>
    <property type="project" value="InterPro"/>
</dbReference>
<evidence type="ECO:0000313" key="7">
    <source>
        <dbReference type="EMBL" id="TCZ66654.1"/>
    </source>
</evidence>
<dbReference type="InterPro" id="IPR015422">
    <property type="entry name" value="PyrdxlP-dep_Trfase_small"/>
</dbReference>
<accession>A0A4R4DUG1</accession>
<comment type="cofactor">
    <cofactor evidence="1">
        <name>pyridoxal 5'-phosphate</name>
        <dbReference type="ChEBI" id="CHEBI:597326"/>
    </cofactor>
</comment>
<dbReference type="PANTHER" id="PTHR43807">
    <property type="entry name" value="FI04487P"/>
    <property type="match status" value="1"/>
</dbReference>
<dbReference type="GO" id="GO:0005737">
    <property type="term" value="C:cytoplasm"/>
    <property type="evidence" value="ECO:0007669"/>
    <property type="project" value="TreeGrafter"/>
</dbReference>
<evidence type="ECO:0000256" key="5">
    <source>
        <dbReference type="ARBA" id="ARBA00022898"/>
    </source>
</evidence>
<dbReference type="Gene3D" id="3.40.640.10">
    <property type="entry name" value="Type I PLP-dependent aspartate aminotransferase-like (Major domain)"/>
    <property type="match status" value="1"/>
</dbReference>
<evidence type="ECO:0000256" key="2">
    <source>
        <dbReference type="ARBA" id="ARBA00007441"/>
    </source>
</evidence>
<evidence type="ECO:0000256" key="1">
    <source>
        <dbReference type="ARBA" id="ARBA00001933"/>
    </source>
</evidence>
<dbReference type="FunFam" id="3.40.640.10:FF:000024">
    <property type="entry name" value="Kynurenine--oxoglutarate transaminase 3"/>
    <property type="match status" value="1"/>
</dbReference>
<keyword evidence="8" id="KW-1185">Reference proteome</keyword>
<dbReference type="Pfam" id="PF00155">
    <property type="entry name" value="Aminotran_1_2"/>
    <property type="match status" value="1"/>
</dbReference>
<name>A0A4R4DUG1_9PROT</name>
<keyword evidence="4 7" id="KW-0808">Transferase</keyword>
<comment type="similarity">
    <text evidence="2">Belongs to the class-I pyridoxal-phosphate-dependent aminotransferase family.</text>
</comment>
<dbReference type="InterPro" id="IPR004839">
    <property type="entry name" value="Aminotransferase_I/II_large"/>
</dbReference>
<dbReference type="EMBL" id="SKBM01000001">
    <property type="protein sequence ID" value="TCZ66654.1"/>
    <property type="molecule type" value="Genomic_DNA"/>
</dbReference>
<dbReference type="AlphaFoldDB" id="A0A4R4DUG1"/>
<reference evidence="7 8" key="1">
    <citation type="submission" date="2019-03" db="EMBL/GenBank/DDBJ databases">
        <title>Paracraurococcus aquatilis NE82 genome sequence.</title>
        <authorList>
            <person name="Zhao Y."/>
            <person name="Du Z."/>
        </authorList>
    </citation>
    <scope>NUCLEOTIDE SEQUENCE [LARGE SCALE GENOMIC DNA]</scope>
    <source>
        <strain evidence="7 8">NE82</strain>
    </source>
</reference>
<gene>
    <name evidence="7" type="ORF">EXY23_00630</name>
</gene>
<dbReference type="Gene3D" id="3.90.1150.10">
    <property type="entry name" value="Aspartate Aminotransferase, domain 1"/>
    <property type="match status" value="1"/>
</dbReference>